<evidence type="ECO:0000313" key="1">
    <source>
        <dbReference type="EMBL" id="KKM87020.1"/>
    </source>
</evidence>
<feature type="non-terminal residue" evidence="1">
    <location>
        <position position="71"/>
    </location>
</feature>
<gene>
    <name evidence="1" type="ORF">LCGC14_1273090</name>
</gene>
<accession>A0A0F9NE59</accession>
<dbReference type="AlphaFoldDB" id="A0A0F9NE59"/>
<comment type="caution">
    <text evidence="1">The sequence shown here is derived from an EMBL/GenBank/DDBJ whole genome shotgun (WGS) entry which is preliminary data.</text>
</comment>
<name>A0A0F9NE59_9ZZZZ</name>
<protein>
    <recommendedName>
        <fullName evidence="2">Outer membrane efflux protein</fullName>
    </recommendedName>
</protein>
<reference evidence="1" key="1">
    <citation type="journal article" date="2015" name="Nature">
        <title>Complex archaea that bridge the gap between prokaryotes and eukaryotes.</title>
        <authorList>
            <person name="Spang A."/>
            <person name="Saw J.H."/>
            <person name="Jorgensen S.L."/>
            <person name="Zaremba-Niedzwiedzka K."/>
            <person name="Martijn J."/>
            <person name="Lind A.E."/>
            <person name="van Eijk R."/>
            <person name="Schleper C."/>
            <person name="Guy L."/>
            <person name="Ettema T.J."/>
        </authorList>
    </citation>
    <scope>NUCLEOTIDE SEQUENCE</scope>
</reference>
<sequence>MGYKNKLTMLSGPIIGATFIMSQPLFAETLTEAVAQTINSNPTILAETNRRLSVDQTIDQARAGYYPKVDL</sequence>
<organism evidence="1">
    <name type="scientific">marine sediment metagenome</name>
    <dbReference type="NCBI Taxonomy" id="412755"/>
    <lineage>
        <taxon>unclassified sequences</taxon>
        <taxon>metagenomes</taxon>
        <taxon>ecological metagenomes</taxon>
    </lineage>
</organism>
<dbReference type="EMBL" id="LAZR01007165">
    <property type="protein sequence ID" value="KKM87020.1"/>
    <property type="molecule type" value="Genomic_DNA"/>
</dbReference>
<proteinExistence type="predicted"/>
<dbReference type="SUPFAM" id="SSF56954">
    <property type="entry name" value="Outer membrane efflux proteins (OEP)"/>
    <property type="match status" value="1"/>
</dbReference>
<evidence type="ECO:0008006" key="2">
    <source>
        <dbReference type="Google" id="ProtNLM"/>
    </source>
</evidence>